<keyword evidence="3" id="KW-0325">Glycoprotein</keyword>
<dbReference type="GO" id="GO:0020037">
    <property type="term" value="F:heme binding"/>
    <property type="evidence" value="ECO:0007669"/>
    <property type="project" value="InterPro"/>
</dbReference>
<organism evidence="4 5">
    <name type="scientific">Candidula unifasciata</name>
    <dbReference type="NCBI Taxonomy" id="100452"/>
    <lineage>
        <taxon>Eukaryota</taxon>
        <taxon>Metazoa</taxon>
        <taxon>Spiralia</taxon>
        <taxon>Lophotrochozoa</taxon>
        <taxon>Mollusca</taxon>
        <taxon>Gastropoda</taxon>
        <taxon>Heterobranchia</taxon>
        <taxon>Euthyneura</taxon>
        <taxon>Panpulmonata</taxon>
        <taxon>Eupulmonata</taxon>
        <taxon>Stylommatophora</taxon>
        <taxon>Helicina</taxon>
        <taxon>Helicoidea</taxon>
        <taxon>Geomitridae</taxon>
        <taxon>Candidula</taxon>
    </lineage>
</organism>
<dbReference type="EMBL" id="CAJHNH020000550">
    <property type="protein sequence ID" value="CAG5118422.1"/>
    <property type="molecule type" value="Genomic_DNA"/>
</dbReference>
<accession>A0A8S3YSH6</accession>
<dbReference type="InterPro" id="IPR037120">
    <property type="entry name" value="Haem_peroxidase_sf_animal"/>
</dbReference>
<dbReference type="PANTHER" id="PTHR11475:SF4">
    <property type="entry name" value="CHORION PEROXIDASE"/>
    <property type="match status" value="1"/>
</dbReference>
<comment type="caution">
    <text evidence="4">The sequence shown here is derived from an EMBL/GenBank/DDBJ whole genome shotgun (WGS) entry which is preliminary data.</text>
</comment>
<name>A0A8S3YSH6_9EUPU</name>
<feature type="non-terminal residue" evidence="4">
    <location>
        <position position="1"/>
    </location>
</feature>
<dbReference type="PANTHER" id="PTHR11475">
    <property type="entry name" value="OXIDASE/PEROXIDASE"/>
    <property type="match status" value="1"/>
</dbReference>
<dbReference type="SUPFAM" id="SSF48113">
    <property type="entry name" value="Heme-dependent peroxidases"/>
    <property type="match status" value="1"/>
</dbReference>
<evidence type="ECO:0000256" key="3">
    <source>
        <dbReference type="ARBA" id="ARBA00023180"/>
    </source>
</evidence>
<proteinExistence type="predicted"/>
<dbReference type="Pfam" id="PF03098">
    <property type="entry name" value="An_peroxidase"/>
    <property type="match status" value="1"/>
</dbReference>
<evidence type="ECO:0000313" key="5">
    <source>
        <dbReference type="Proteomes" id="UP000678393"/>
    </source>
</evidence>
<evidence type="ECO:0000313" key="4">
    <source>
        <dbReference type="EMBL" id="CAG5118422.1"/>
    </source>
</evidence>
<reference evidence="4" key="1">
    <citation type="submission" date="2021-04" db="EMBL/GenBank/DDBJ databases">
        <authorList>
            <consortium name="Molecular Ecology Group"/>
        </authorList>
    </citation>
    <scope>NUCLEOTIDE SEQUENCE</scope>
</reference>
<dbReference type="Gene3D" id="1.10.640.10">
    <property type="entry name" value="Haem peroxidase domain superfamily, animal type"/>
    <property type="match status" value="1"/>
</dbReference>
<dbReference type="GO" id="GO:0006979">
    <property type="term" value="P:response to oxidative stress"/>
    <property type="evidence" value="ECO:0007669"/>
    <property type="project" value="InterPro"/>
</dbReference>
<sequence>STNDIDLFTGMLHERPTIGIVGPTIRCLLGIQFKRLKEGDRHFFDNNEPNSRFNDAQLAAIRRTTLAELMCNNSDLKAVPSNVFLAISETNRLVPCAKFRQYRLNLNLFVE</sequence>
<evidence type="ECO:0008006" key="6">
    <source>
        <dbReference type="Google" id="ProtNLM"/>
    </source>
</evidence>
<dbReference type="PROSITE" id="PS50292">
    <property type="entry name" value="PEROXIDASE_3"/>
    <property type="match status" value="1"/>
</dbReference>
<dbReference type="Proteomes" id="UP000678393">
    <property type="component" value="Unassembled WGS sequence"/>
</dbReference>
<keyword evidence="2" id="KW-0964">Secreted</keyword>
<dbReference type="InterPro" id="IPR019791">
    <property type="entry name" value="Haem_peroxidase_animal"/>
</dbReference>
<evidence type="ECO:0000256" key="1">
    <source>
        <dbReference type="ARBA" id="ARBA00004613"/>
    </source>
</evidence>
<dbReference type="GO" id="GO:0004601">
    <property type="term" value="F:peroxidase activity"/>
    <property type="evidence" value="ECO:0007669"/>
    <property type="project" value="InterPro"/>
</dbReference>
<protein>
    <recommendedName>
        <fullName evidence="6">Peroxidase</fullName>
    </recommendedName>
</protein>
<gene>
    <name evidence="4" type="ORF">CUNI_LOCUS3980</name>
</gene>
<keyword evidence="5" id="KW-1185">Reference proteome</keyword>
<dbReference type="OrthoDB" id="823504at2759"/>
<dbReference type="GO" id="GO:0005576">
    <property type="term" value="C:extracellular region"/>
    <property type="evidence" value="ECO:0007669"/>
    <property type="project" value="UniProtKB-SubCell"/>
</dbReference>
<dbReference type="InterPro" id="IPR010255">
    <property type="entry name" value="Haem_peroxidase_sf"/>
</dbReference>
<evidence type="ECO:0000256" key="2">
    <source>
        <dbReference type="ARBA" id="ARBA00022525"/>
    </source>
</evidence>
<dbReference type="AlphaFoldDB" id="A0A8S3YSH6"/>
<comment type="subcellular location">
    <subcellularLocation>
        <location evidence="1">Secreted</location>
    </subcellularLocation>
</comment>